<dbReference type="Pfam" id="PF00588">
    <property type="entry name" value="SpoU_methylase"/>
    <property type="match status" value="1"/>
</dbReference>
<evidence type="ECO:0000256" key="1">
    <source>
        <dbReference type="ARBA" id="ARBA00022603"/>
    </source>
</evidence>
<keyword evidence="5" id="KW-1185">Reference proteome</keyword>
<evidence type="ECO:0000313" key="4">
    <source>
        <dbReference type="EMBL" id="APG59519.1"/>
    </source>
</evidence>
<dbReference type="PANTHER" id="PTHR46429">
    <property type="entry name" value="23S RRNA (GUANOSINE-2'-O-)-METHYLTRANSFERASE RLMB"/>
    <property type="match status" value="1"/>
</dbReference>
<name>A0A1L3J322_9FLAO</name>
<dbReference type="AlphaFoldDB" id="A0A1L3J322"/>
<dbReference type="InterPro" id="IPR029026">
    <property type="entry name" value="tRNA_m1G_MTases_N"/>
</dbReference>
<reference evidence="4 5" key="1">
    <citation type="submission" date="2016-11" db="EMBL/GenBank/DDBJ databases">
        <title>Gramella sp. LPB0144 isolated from marine environment.</title>
        <authorList>
            <person name="Kim E."/>
            <person name="Yi H."/>
        </authorList>
    </citation>
    <scope>NUCLEOTIDE SEQUENCE [LARGE SCALE GENOMIC DNA]</scope>
    <source>
        <strain evidence="4 5">LPB0144</strain>
    </source>
</reference>
<keyword evidence="2 4" id="KW-0808">Transferase</keyword>
<dbReference type="SUPFAM" id="SSF75217">
    <property type="entry name" value="alpha/beta knot"/>
    <property type="match status" value="1"/>
</dbReference>
<dbReference type="GO" id="GO:0003723">
    <property type="term" value="F:RNA binding"/>
    <property type="evidence" value="ECO:0007669"/>
    <property type="project" value="InterPro"/>
</dbReference>
<dbReference type="GO" id="GO:0006396">
    <property type="term" value="P:RNA processing"/>
    <property type="evidence" value="ECO:0007669"/>
    <property type="project" value="InterPro"/>
</dbReference>
<dbReference type="GO" id="GO:0032259">
    <property type="term" value="P:methylation"/>
    <property type="evidence" value="ECO:0007669"/>
    <property type="project" value="UniProtKB-KW"/>
</dbReference>
<dbReference type="GO" id="GO:0008173">
    <property type="term" value="F:RNA methyltransferase activity"/>
    <property type="evidence" value="ECO:0007669"/>
    <property type="project" value="InterPro"/>
</dbReference>
<evidence type="ECO:0000313" key="5">
    <source>
        <dbReference type="Proteomes" id="UP000182510"/>
    </source>
</evidence>
<dbReference type="InterPro" id="IPR001537">
    <property type="entry name" value="SpoU_MeTrfase"/>
</dbReference>
<evidence type="ECO:0000259" key="3">
    <source>
        <dbReference type="Pfam" id="PF00588"/>
    </source>
</evidence>
<dbReference type="EMBL" id="CP018153">
    <property type="protein sequence ID" value="APG59519.1"/>
    <property type="molecule type" value="Genomic_DNA"/>
</dbReference>
<dbReference type="Gene3D" id="3.40.1280.10">
    <property type="match status" value="1"/>
</dbReference>
<dbReference type="KEGG" id="grl:LPB144_03435"/>
<keyword evidence="1 4" id="KW-0489">Methyltransferase</keyword>
<dbReference type="GO" id="GO:0005829">
    <property type="term" value="C:cytosol"/>
    <property type="evidence" value="ECO:0007669"/>
    <property type="project" value="TreeGrafter"/>
</dbReference>
<dbReference type="CDD" id="cd18082">
    <property type="entry name" value="SpoU-like_family"/>
    <property type="match status" value="1"/>
</dbReference>
<dbReference type="PANTHER" id="PTHR46429:SF1">
    <property type="entry name" value="23S RRNA (GUANOSINE-2'-O-)-METHYLTRANSFERASE RLMB"/>
    <property type="match status" value="1"/>
</dbReference>
<evidence type="ECO:0000256" key="2">
    <source>
        <dbReference type="ARBA" id="ARBA00022679"/>
    </source>
</evidence>
<accession>A0A1L3J322</accession>
<sequence length="174" mass="19563">MNEQLSHNTTSFSKIEFPIILLLDNVTGEANIGSLFRLADAFGVKKLIFCGSKPNLSSNRLKRTARNTHNTVSYEFYESVLEIIPSYKKQNYKVLGIEITSNSELIGEINCEAEDKVVLIAGNERHGISPEVLKECDNTYHIEMYGENSSMNVAQSVGIGLYELTKALKEFHRK</sequence>
<gene>
    <name evidence="4" type="ORF">LPB144_03435</name>
</gene>
<feature type="domain" description="tRNA/rRNA methyltransferase SpoU type" evidence="3">
    <location>
        <begin position="19"/>
        <end position="162"/>
    </location>
</feature>
<protein>
    <submittedName>
        <fullName evidence="4">RNA methyltransferase</fullName>
    </submittedName>
</protein>
<proteinExistence type="predicted"/>
<dbReference type="InterPro" id="IPR004441">
    <property type="entry name" value="rRNA_MeTrfase_TrmH"/>
</dbReference>
<dbReference type="OrthoDB" id="9795352at2"/>
<dbReference type="STRING" id="1913577.LPB144_03435"/>
<dbReference type="Proteomes" id="UP000182510">
    <property type="component" value="Chromosome"/>
</dbReference>
<dbReference type="RefSeq" id="WP_072552174.1">
    <property type="nucleotide sequence ID" value="NZ_CP018153.1"/>
</dbReference>
<dbReference type="InterPro" id="IPR029028">
    <property type="entry name" value="Alpha/beta_knot_MTases"/>
</dbReference>
<organism evidence="4 5">
    <name type="scientific">Christiangramia salexigens</name>
    <dbReference type="NCBI Taxonomy" id="1913577"/>
    <lineage>
        <taxon>Bacteria</taxon>
        <taxon>Pseudomonadati</taxon>
        <taxon>Bacteroidota</taxon>
        <taxon>Flavobacteriia</taxon>
        <taxon>Flavobacteriales</taxon>
        <taxon>Flavobacteriaceae</taxon>
        <taxon>Christiangramia</taxon>
    </lineage>
</organism>